<dbReference type="EMBL" id="SBIP01000002">
    <property type="protein sequence ID" value="RWX79117.1"/>
    <property type="molecule type" value="Genomic_DNA"/>
</dbReference>
<dbReference type="AlphaFoldDB" id="A0A3S3U0J9"/>
<feature type="domain" description="PIN" evidence="1">
    <location>
        <begin position="6"/>
        <end position="114"/>
    </location>
</feature>
<dbReference type="CDD" id="cd18692">
    <property type="entry name" value="PIN_VapC-like"/>
    <property type="match status" value="1"/>
</dbReference>
<dbReference type="PANTHER" id="PTHR38826:SF5">
    <property type="entry name" value="RIBONUCLEASE VAPC13"/>
    <property type="match status" value="1"/>
</dbReference>
<dbReference type="InterPro" id="IPR002716">
    <property type="entry name" value="PIN_dom"/>
</dbReference>
<dbReference type="Pfam" id="PF01850">
    <property type="entry name" value="PIN"/>
    <property type="match status" value="1"/>
</dbReference>
<organism evidence="2 3">
    <name type="scientific">Neorhizobium lilium</name>
    <dbReference type="NCBI Taxonomy" id="2503024"/>
    <lineage>
        <taxon>Bacteria</taxon>
        <taxon>Pseudomonadati</taxon>
        <taxon>Pseudomonadota</taxon>
        <taxon>Alphaproteobacteria</taxon>
        <taxon>Hyphomicrobiales</taxon>
        <taxon>Rhizobiaceae</taxon>
        <taxon>Rhizobium/Agrobacterium group</taxon>
        <taxon>Neorhizobium</taxon>
    </lineage>
</organism>
<reference evidence="2 3" key="1">
    <citation type="submission" date="2019-01" db="EMBL/GenBank/DDBJ databases">
        <title>The draft genome of Rhizobium sp. 24NR.</title>
        <authorList>
            <person name="Liu L."/>
            <person name="Liang L."/>
            <person name="Shi S."/>
            <person name="Xu L."/>
            <person name="Wang X."/>
            <person name="Li L."/>
            <person name="Zhang X."/>
        </authorList>
    </citation>
    <scope>NUCLEOTIDE SEQUENCE [LARGE SCALE GENOMIC DNA]</scope>
    <source>
        <strain evidence="2 3">24NR</strain>
    </source>
</reference>
<comment type="caution">
    <text evidence="2">The sequence shown here is derived from an EMBL/GenBank/DDBJ whole genome shotgun (WGS) entry which is preliminary data.</text>
</comment>
<dbReference type="RefSeq" id="WP_128443092.1">
    <property type="nucleotide sequence ID" value="NZ_SBIP01000002.1"/>
</dbReference>
<evidence type="ECO:0000313" key="3">
    <source>
        <dbReference type="Proteomes" id="UP000287687"/>
    </source>
</evidence>
<evidence type="ECO:0000259" key="1">
    <source>
        <dbReference type="Pfam" id="PF01850"/>
    </source>
</evidence>
<name>A0A3S3U0J9_9HYPH</name>
<keyword evidence="3" id="KW-1185">Reference proteome</keyword>
<gene>
    <name evidence="2" type="ORF">EPK99_11160</name>
</gene>
<dbReference type="InterPro" id="IPR052106">
    <property type="entry name" value="PINc/VapC_TA"/>
</dbReference>
<dbReference type="Gene3D" id="3.40.50.1010">
    <property type="entry name" value="5'-nuclease"/>
    <property type="match status" value="1"/>
</dbReference>
<sequence length="134" mass="14729">MPGNFYDTNILLYLASGEVEKAEAAEKAVSLGGTISVQVLNEFAHVARRKLQFSWAETRDFLSTVQGLLTVVPLTVTLHERGLEIAERYGFSIYDSMILAASLESGCDVLFTEDLQDGMQIEGLSIINPLRKSS</sequence>
<evidence type="ECO:0000313" key="2">
    <source>
        <dbReference type="EMBL" id="RWX79117.1"/>
    </source>
</evidence>
<protein>
    <submittedName>
        <fullName evidence="2">PIN domain-containing protein</fullName>
    </submittedName>
</protein>
<dbReference type="Proteomes" id="UP000287687">
    <property type="component" value="Unassembled WGS sequence"/>
</dbReference>
<proteinExistence type="predicted"/>
<dbReference type="PANTHER" id="PTHR38826">
    <property type="entry name" value="RIBONUCLEASE VAPC13"/>
    <property type="match status" value="1"/>
</dbReference>
<dbReference type="OrthoDB" id="163436at2"/>
<accession>A0A3S3U0J9</accession>
<dbReference type="SUPFAM" id="SSF88723">
    <property type="entry name" value="PIN domain-like"/>
    <property type="match status" value="1"/>
</dbReference>
<dbReference type="InterPro" id="IPR029060">
    <property type="entry name" value="PIN-like_dom_sf"/>
</dbReference>